<feature type="binding site" evidence="10">
    <location>
        <position position="252"/>
    </location>
    <ligand>
        <name>beta-D-galactose</name>
        <dbReference type="ChEBI" id="CHEBI:27667"/>
    </ligand>
</feature>
<dbReference type="GO" id="GO:0005737">
    <property type="term" value="C:cytoplasm"/>
    <property type="evidence" value="ECO:0007669"/>
    <property type="project" value="TreeGrafter"/>
</dbReference>
<dbReference type="GO" id="GO:0033499">
    <property type="term" value="P:galactose catabolic process via UDP-galactose, Leloir pathway"/>
    <property type="evidence" value="ECO:0007669"/>
    <property type="project" value="TreeGrafter"/>
</dbReference>
<evidence type="ECO:0000256" key="2">
    <source>
        <dbReference type="ARBA" id="ARBA00005028"/>
    </source>
</evidence>
<sequence>MKVFQNVFGKVNGEDVYAYTLKNDKGIEVTCLNYGCVITKIITPDRKGNYENIVLGFEELENYERYSTYFGAVVGRVAGRIKGAQFELDGNTYTLVKNEQENHLHGGFKGFSYIVWNAKIIKNEKETGIEFTYTSLDGEEGYPGTVHVKVIYTLNNANEFLIRYEAQSDKTTILNVTNHTYFNLSGNLKRDVLQHTLKMNSDQFLELNEQLLPTGEILDVIGTPFDLRAGRQIKEGVYSRYYQNELVGKGYDHPFLLNSNYDQEIILWDEESGRKLVVETDEVGVVLYTGNQLPSDFEICGVQSKKYLGLCLETQGLPDAIHHPNFPSYILNKNQLFSSSTKYTFRIE</sequence>
<dbReference type="InterPro" id="IPR018052">
    <property type="entry name" value="Ald1_epimerase_CS"/>
</dbReference>
<reference evidence="12 13" key="1">
    <citation type="submission" date="2017-02" db="EMBL/GenBank/DDBJ databases">
        <title>Bacillus pseudomycoides isolate FSL K6-0042.</title>
        <authorList>
            <person name="Kovac J."/>
        </authorList>
    </citation>
    <scope>NUCLEOTIDE SEQUENCE [LARGE SCALE GENOMIC DNA]</scope>
    <source>
        <strain evidence="12 13">FSL K6-0042</strain>
    </source>
</reference>
<keyword evidence="6 8" id="KW-0413">Isomerase</keyword>
<evidence type="ECO:0000313" key="13">
    <source>
        <dbReference type="Proteomes" id="UP000195321"/>
    </source>
</evidence>
<dbReference type="GO" id="GO:0006006">
    <property type="term" value="P:glucose metabolic process"/>
    <property type="evidence" value="ECO:0007669"/>
    <property type="project" value="TreeGrafter"/>
</dbReference>
<evidence type="ECO:0000256" key="5">
    <source>
        <dbReference type="ARBA" id="ARBA00014165"/>
    </source>
</evidence>
<feature type="active site" description="Proton donor" evidence="9">
    <location>
        <position position="179"/>
    </location>
</feature>
<proteinExistence type="inferred from homology"/>
<dbReference type="InterPro" id="IPR011013">
    <property type="entry name" value="Gal_mutarotase_sf_dom"/>
</dbReference>
<dbReference type="AlphaFoldDB" id="A0A1Y3M9C4"/>
<keyword evidence="7 8" id="KW-0119">Carbohydrate metabolism</keyword>
<dbReference type="NCBIfam" id="NF008277">
    <property type="entry name" value="PRK11055.1"/>
    <property type="match status" value="1"/>
</dbReference>
<dbReference type="InterPro" id="IPR014718">
    <property type="entry name" value="GH-type_carb-bd"/>
</dbReference>
<feature type="binding site" evidence="11">
    <location>
        <begin position="179"/>
        <end position="181"/>
    </location>
    <ligand>
        <name>beta-D-galactose</name>
        <dbReference type="ChEBI" id="CHEBI:27667"/>
    </ligand>
</feature>
<evidence type="ECO:0000256" key="11">
    <source>
        <dbReference type="PIRSR" id="PIRSR005096-3"/>
    </source>
</evidence>
<gene>
    <name evidence="12" type="ORF">BW425_20720</name>
</gene>
<evidence type="ECO:0000256" key="1">
    <source>
        <dbReference type="ARBA" id="ARBA00001614"/>
    </source>
</evidence>
<evidence type="ECO:0000256" key="4">
    <source>
        <dbReference type="ARBA" id="ARBA00013185"/>
    </source>
</evidence>
<evidence type="ECO:0000256" key="6">
    <source>
        <dbReference type="ARBA" id="ARBA00023235"/>
    </source>
</evidence>
<evidence type="ECO:0000256" key="9">
    <source>
        <dbReference type="PIRSR" id="PIRSR005096-1"/>
    </source>
</evidence>
<comment type="pathway">
    <text evidence="2 8">Carbohydrate metabolism; hexose metabolism.</text>
</comment>
<dbReference type="PANTHER" id="PTHR10091">
    <property type="entry name" value="ALDOSE-1-EPIMERASE"/>
    <property type="match status" value="1"/>
</dbReference>
<organism evidence="12 13">
    <name type="scientific">Bacillus pseudomycoides</name>
    <dbReference type="NCBI Taxonomy" id="64104"/>
    <lineage>
        <taxon>Bacteria</taxon>
        <taxon>Bacillati</taxon>
        <taxon>Bacillota</taxon>
        <taxon>Bacilli</taxon>
        <taxon>Bacillales</taxon>
        <taxon>Bacillaceae</taxon>
        <taxon>Bacillus</taxon>
        <taxon>Bacillus cereus group</taxon>
    </lineage>
</organism>
<dbReference type="SUPFAM" id="SSF74650">
    <property type="entry name" value="Galactose mutarotase-like"/>
    <property type="match status" value="1"/>
</dbReference>
<protein>
    <recommendedName>
        <fullName evidence="5 8">Aldose 1-epimerase</fullName>
        <ecNumber evidence="4 8">5.1.3.3</ecNumber>
    </recommendedName>
</protein>
<dbReference type="Proteomes" id="UP000195321">
    <property type="component" value="Unassembled WGS sequence"/>
</dbReference>
<dbReference type="PIRSF" id="PIRSF005096">
    <property type="entry name" value="GALM"/>
    <property type="match status" value="1"/>
</dbReference>
<dbReference type="Gene3D" id="2.70.98.10">
    <property type="match status" value="1"/>
</dbReference>
<dbReference type="GO" id="GO:0004034">
    <property type="term" value="F:aldose 1-epimerase activity"/>
    <property type="evidence" value="ECO:0007669"/>
    <property type="project" value="UniProtKB-EC"/>
</dbReference>
<dbReference type="PROSITE" id="PS00545">
    <property type="entry name" value="ALDOSE_1_EPIMERASE"/>
    <property type="match status" value="1"/>
</dbReference>
<dbReference type="Pfam" id="PF01263">
    <property type="entry name" value="Aldose_epim"/>
    <property type="match status" value="1"/>
</dbReference>
<evidence type="ECO:0000256" key="3">
    <source>
        <dbReference type="ARBA" id="ARBA00006206"/>
    </source>
</evidence>
<accession>A0A1Y3M9C4</accession>
<dbReference type="InterPro" id="IPR008183">
    <property type="entry name" value="Aldose_1/G6P_1-epimerase"/>
</dbReference>
<comment type="similarity">
    <text evidence="3 8">Belongs to the aldose epimerase family.</text>
</comment>
<dbReference type="CDD" id="cd09019">
    <property type="entry name" value="galactose_mutarotase_like"/>
    <property type="match status" value="1"/>
</dbReference>
<dbReference type="EC" id="5.1.3.3" evidence="4 8"/>
<dbReference type="PANTHER" id="PTHR10091:SF0">
    <property type="entry name" value="GALACTOSE MUTAROTASE"/>
    <property type="match status" value="1"/>
</dbReference>
<feature type="active site" description="Proton acceptor" evidence="9">
    <location>
        <position position="313"/>
    </location>
</feature>
<name>A0A1Y3M9C4_9BACI</name>
<dbReference type="EMBL" id="MWPX01000030">
    <property type="protein sequence ID" value="OUM47025.1"/>
    <property type="molecule type" value="Genomic_DNA"/>
</dbReference>
<dbReference type="InterPro" id="IPR015443">
    <property type="entry name" value="Aldose_1-epimerase"/>
</dbReference>
<dbReference type="RefSeq" id="WP_016116782.1">
    <property type="nucleotide sequence ID" value="NZ_CP189809.1"/>
</dbReference>
<evidence type="ECO:0000256" key="10">
    <source>
        <dbReference type="PIRSR" id="PIRSR005096-2"/>
    </source>
</evidence>
<evidence type="ECO:0000256" key="8">
    <source>
        <dbReference type="PIRNR" id="PIRNR005096"/>
    </source>
</evidence>
<dbReference type="InterPro" id="IPR047215">
    <property type="entry name" value="Galactose_mutarotase-like"/>
</dbReference>
<comment type="catalytic activity">
    <reaction evidence="1 8">
        <text>alpha-D-glucose = beta-D-glucose</text>
        <dbReference type="Rhea" id="RHEA:10264"/>
        <dbReference type="ChEBI" id="CHEBI:15903"/>
        <dbReference type="ChEBI" id="CHEBI:17925"/>
        <dbReference type="EC" id="5.1.3.3"/>
    </reaction>
</comment>
<evidence type="ECO:0000313" key="12">
    <source>
        <dbReference type="EMBL" id="OUM47025.1"/>
    </source>
</evidence>
<comment type="caution">
    <text evidence="12">The sequence shown here is derived from an EMBL/GenBank/DDBJ whole genome shotgun (WGS) entry which is preliminary data.</text>
</comment>
<dbReference type="UniPathway" id="UPA00242"/>
<dbReference type="GO" id="GO:0030246">
    <property type="term" value="F:carbohydrate binding"/>
    <property type="evidence" value="ECO:0007669"/>
    <property type="project" value="InterPro"/>
</dbReference>
<evidence type="ECO:0000256" key="7">
    <source>
        <dbReference type="ARBA" id="ARBA00023277"/>
    </source>
</evidence>